<gene>
    <name evidence="2" type="ORF">PACTADRAFT_3922</name>
</gene>
<feature type="region of interest" description="Disordered" evidence="1">
    <location>
        <begin position="26"/>
        <end position="51"/>
    </location>
</feature>
<protein>
    <submittedName>
        <fullName evidence="2">Uncharacterized protein</fullName>
    </submittedName>
</protein>
<proteinExistence type="predicted"/>
<evidence type="ECO:0000313" key="2">
    <source>
        <dbReference type="EMBL" id="ODV95041.1"/>
    </source>
</evidence>
<evidence type="ECO:0000313" key="3">
    <source>
        <dbReference type="Proteomes" id="UP000094236"/>
    </source>
</evidence>
<sequence length="195" mass="22781">MNTRMIGPVVPVEIQEVRNKRLNRDVPNGLVLGNESGSDNESDDDIMGPSLKDFIGINEEEEEFKARERLMKFQELKDKEYVEKYGNANDLKHAEWMRLRPQDDDKKNQRKRVSEEIFQNSTNEDDNPFNNSENSMSLLEQHQVIMKKARLATKNGKNEDFKTKKINLQDNLDDERKQNILSKMGTFSSKFRKGQ</sequence>
<feature type="region of interest" description="Disordered" evidence="1">
    <location>
        <begin position="98"/>
        <end position="131"/>
    </location>
</feature>
<organism evidence="2 3">
    <name type="scientific">Pachysolen tannophilus NRRL Y-2460</name>
    <dbReference type="NCBI Taxonomy" id="669874"/>
    <lineage>
        <taxon>Eukaryota</taxon>
        <taxon>Fungi</taxon>
        <taxon>Dikarya</taxon>
        <taxon>Ascomycota</taxon>
        <taxon>Saccharomycotina</taxon>
        <taxon>Pichiomycetes</taxon>
        <taxon>Pachysolenaceae</taxon>
        <taxon>Pachysolen</taxon>
    </lineage>
</organism>
<dbReference type="Proteomes" id="UP000094236">
    <property type="component" value="Unassembled WGS sequence"/>
</dbReference>
<accession>A0A1E4TTH3</accession>
<evidence type="ECO:0000256" key="1">
    <source>
        <dbReference type="SAM" id="MobiDB-lite"/>
    </source>
</evidence>
<feature type="compositionally biased region" description="Basic and acidic residues" evidence="1">
    <location>
        <begin position="98"/>
        <end position="115"/>
    </location>
</feature>
<feature type="compositionally biased region" description="Polar residues" evidence="1">
    <location>
        <begin position="117"/>
        <end position="131"/>
    </location>
</feature>
<reference evidence="3" key="1">
    <citation type="submission" date="2016-05" db="EMBL/GenBank/DDBJ databases">
        <title>Comparative genomics of biotechnologically important yeasts.</title>
        <authorList>
            <consortium name="DOE Joint Genome Institute"/>
            <person name="Riley R."/>
            <person name="Haridas S."/>
            <person name="Wolfe K.H."/>
            <person name="Lopes M.R."/>
            <person name="Hittinger C.T."/>
            <person name="Goker M."/>
            <person name="Salamov A."/>
            <person name="Wisecaver J."/>
            <person name="Long T.M."/>
            <person name="Aerts A.L."/>
            <person name="Barry K."/>
            <person name="Choi C."/>
            <person name="Clum A."/>
            <person name="Coughlan A.Y."/>
            <person name="Deshpande S."/>
            <person name="Douglass A.P."/>
            <person name="Hanson S.J."/>
            <person name="Klenk H.-P."/>
            <person name="Labutti K."/>
            <person name="Lapidus A."/>
            <person name="Lindquist E."/>
            <person name="Lipzen A."/>
            <person name="Meier-Kolthoff J.P."/>
            <person name="Ohm R.A."/>
            <person name="Otillar R.P."/>
            <person name="Pangilinan J."/>
            <person name="Peng Y."/>
            <person name="Rokas A."/>
            <person name="Rosa C.A."/>
            <person name="Scheuner C."/>
            <person name="Sibirny A.A."/>
            <person name="Slot J.C."/>
            <person name="Stielow J.B."/>
            <person name="Sun H."/>
            <person name="Kurtzman C.P."/>
            <person name="Blackwell M."/>
            <person name="Grigoriev I.V."/>
            <person name="Jeffries T.W."/>
        </authorList>
    </citation>
    <scope>NUCLEOTIDE SEQUENCE [LARGE SCALE GENOMIC DNA]</scope>
    <source>
        <strain evidence="3">NRRL Y-2460</strain>
    </source>
</reference>
<dbReference type="AlphaFoldDB" id="A0A1E4TTH3"/>
<keyword evidence="3" id="KW-1185">Reference proteome</keyword>
<name>A0A1E4TTH3_PACTA</name>
<dbReference type="EMBL" id="KV454015">
    <property type="protein sequence ID" value="ODV95041.1"/>
    <property type="molecule type" value="Genomic_DNA"/>
</dbReference>